<dbReference type="RefSeq" id="WP_043522920.1">
    <property type="nucleotide sequence ID" value="NZ_BAABKU010000002.1"/>
</dbReference>
<evidence type="ECO:0008006" key="5">
    <source>
        <dbReference type="Google" id="ProtNLM"/>
    </source>
</evidence>
<dbReference type="InterPro" id="IPR000873">
    <property type="entry name" value="AMP-dep_synth/lig_dom"/>
</dbReference>
<dbReference type="EMBL" id="JRTT01000005">
    <property type="protein sequence ID" value="KHD78264.1"/>
    <property type="molecule type" value="Genomic_DNA"/>
</dbReference>
<evidence type="ECO:0000313" key="3">
    <source>
        <dbReference type="EMBL" id="KHD78264.1"/>
    </source>
</evidence>
<dbReference type="STRING" id="1869.MB27_05295"/>
<dbReference type="InterPro" id="IPR025110">
    <property type="entry name" value="AMP-bd_C"/>
</dbReference>
<dbReference type="AlphaFoldDB" id="A0A0A6UUZ9"/>
<sequence length="486" mass="51622">MHDVLDLAARLWPGRLAVRDGSGADTYAELADASRAVAAGLARRGIRAGDRVLLRLPGGRDFARVLYGVMRAGAVVVPVGTTVGEHHLRWMRRDAEPRLVVALGDPARTAEAVGVPATDVVSPAELLAQCGPDTGAPVPGDAVAMLLYTSGSTGMPRAVVCPHDRVRFAAEAIQARLGYNEADVVLSRVPVAFDYGLYQLFLCALSGAQLVLRPDLVDASMLREARTVAATVLPLVPSLAAILLRLARRDTGAPPVRLVTNTGAALSAAHASGLRRIFPDARIVPMYGMTECKRITIAEPDEDLRFPGTVGRPLDGTEVSVVDASGHPVAPGVTGEIVVTGPHVMAGYWRSPEATAGRFHQRAQEGVMLRTGDYGRLDEGGRLYFAGRRDDIFKRRGVRMNTHEIEAVLLDVPEVSAAAVVPPGEDGTLTAYVVSDREATEVLADVASRIEPAKVPDRCVVLPRLPTTANGKVDRDALRALEAVAP</sequence>
<feature type="domain" description="AMP-binding enzyme C-terminal" evidence="2">
    <location>
        <begin position="404"/>
        <end position="472"/>
    </location>
</feature>
<name>A0A0A6UUZ9_ACTUT</name>
<dbReference type="InterPro" id="IPR020845">
    <property type="entry name" value="AMP-binding_CS"/>
</dbReference>
<proteinExistence type="predicted"/>
<dbReference type="Pfam" id="PF00501">
    <property type="entry name" value="AMP-binding"/>
    <property type="match status" value="1"/>
</dbReference>
<dbReference type="InterPro" id="IPR045851">
    <property type="entry name" value="AMP-bd_C_sf"/>
</dbReference>
<dbReference type="OrthoDB" id="9803968at2"/>
<keyword evidence="4" id="KW-1185">Reference proteome</keyword>
<dbReference type="Gene3D" id="3.40.50.12780">
    <property type="entry name" value="N-terminal domain of ligase-like"/>
    <property type="match status" value="1"/>
</dbReference>
<dbReference type="PANTHER" id="PTHR43767">
    <property type="entry name" value="LONG-CHAIN-FATTY-ACID--COA LIGASE"/>
    <property type="match status" value="1"/>
</dbReference>
<reference evidence="3 4" key="1">
    <citation type="submission" date="2014-10" db="EMBL/GenBank/DDBJ databases">
        <title>Draft genome sequence of Actinoplanes utahensis NRRL 12052.</title>
        <authorList>
            <person name="Velasco-Bucheli B."/>
            <person name="del Cerro C."/>
            <person name="Hormigo D."/>
            <person name="Garcia J.L."/>
            <person name="Acebal C."/>
            <person name="Arroyo M."/>
            <person name="de la Mata I."/>
        </authorList>
    </citation>
    <scope>NUCLEOTIDE SEQUENCE [LARGE SCALE GENOMIC DNA]</scope>
    <source>
        <strain evidence="3 4">NRRL 12052</strain>
    </source>
</reference>
<dbReference type="Gene3D" id="3.30.300.30">
    <property type="match status" value="1"/>
</dbReference>
<comment type="caution">
    <text evidence="3">The sequence shown here is derived from an EMBL/GenBank/DDBJ whole genome shotgun (WGS) entry which is preliminary data.</text>
</comment>
<evidence type="ECO:0000259" key="1">
    <source>
        <dbReference type="Pfam" id="PF00501"/>
    </source>
</evidence>
<dbReference type="eggNOG" id="COG0318">
    <property type="taxonomic scope" value="Bacteria"/>
</dbReference>
<dbReference type="Pfam" id="PF13193">
    <property type="entry name" value="AMP-binding_C"/>
    <property type="match status" value="1"/>
</dbReference>
<dbReference type="SUPFAM" id="SSF56801">
    <property type="entry name" value="Acetyl-CoA synthetase-like"/>
    <property type="match status" value="1"/>
</dbReference>
<dbReference type="InterPro" id="IPR050237">
    <property type="entry name" value="ATP-dep_AMP-bd_enzyme"/>
</dbReference>
<dbReference type="InterPro" id="IPR042099">
    <property type="entry name" value="ANL_N_sf"/>
</dbReference>
<dbReference type="PANTHER" id="PTHR43767:SF1">
    <property type="entry name" value="NONRIBOSOMAL PEPTIDE SYNTHASE PES1 (EUROFUNG)-RELATED"/>
    <property type="match status" value="1"/>
</dbReference>
<dbReference type="Proteomes" id="UP000054537">
    <property type="component" value="Unassembled WGS sequence"/>
</dbReference>
<dbReference type="PROSITE" id="PS00455">
    <property type="entry name" value="AMP_BINDING"/>
    <property type="match status" value="1"/>
</dbReference>
<feature type="domain" description="AMP-dependent synthetase/ligase" evidence="1">
    <location>
        <begin position="8"/>
        <end position="349"/>
    </location>
</feature>
<accession>A0A0A6UUZ9</accession>
<dbReference type="GO" id="GO:0016878">
    <property type="term" value="F:acid-thiol ligase activity"/>
    <property type="evidence" value="ECO:0007669"/>
    <property type="project" value="UniProtKB-ARBA"/>
</dbReference>
<gene>
    <name evidence="3" type="ORF">MB27_05295</name>
</gene>
<evidence type="ECO:0000259" key="2">
    <source>
        <dbReference type="Pfam" id="PF13193"/>
    </source>
</evidence>
<evidence type="ECO:0000313" key="4">
    <source>
        <dbReference type="Proteomes" id="UP000054537"/>
    </source>
</evidence>
<protein>
    <recommendedName>
        <fullName evidence="5">Peptide synthetase</fullName>
    </recommendedName>
</protein>
<organism evidence="3 4">
    <name type="scientific">Actinoplanes utahensis</name>
    <dbReference type="NCBI Taxonomy" id="1869"/>
    <lineage>
        <taxon>Bacteria</taxon>
        <taxon>Bacillati</taxon>
        <taxon>Actinomycetota</taxon>
        <taxon>Actinomycetes</taxon>
        <taxon>Micromonosporales</taxon>
        <taxon>Micromonosporaceae</taxon>
        <taxon>Actinoplanes</taxon>
    </lineage>
</organism>